<feature type="compositionally biased region" description="Polar residues" evidence="1">
    <location>
        <begin position="155"/>
        <end position="164"/>
    </location>
</feature>
<keyword evidence="2" id="KW-0472">Membrane</keyword>
<feature type="compositionally biased region" description="Basic and acidic residues" evidence="1">
    <location>
        <begin position="245"/>
        <end position="258"/>
    </location>
</feature>
<keyword evidence="2" id="KW-0812">Transmembrane</keyword>
<reference evidence="4 5" key="1">
    <citation type="journal article" date="2024" name="BMC Genomics">
        <title>De novo assembly and annotation of Popillia japonica's genome with initial clues to its potential as an invasive pest.</title>
        <authorList>
            <person name="Cucini C."/>
            <person name="Boschi S."/>
            <person name="Funari R."/>
            <person name="Cardaioli E."/>
            <person name="Iannotti N."/>
            <person name="Marturano G."/>
            <person name="Paoli F."/>
            <person name="Bruttini M."/>
            <person name="Carapelli A."/>
            <person name="Frati F."/>
            <person name="Nardi F."/>
        </authorList>
    </citation>
    <scope>NUCLEOTIDE SEQUENCE [LARGE SCALE GENOMIC DNA]</scope>
    <source>
        <strain evidence="4">DMR45628</strain>
    </source>
</reference>
<protein>
    <submittedName>
        <fullName evidence="4">Uncharacterized protein</fullName>
    </submittedName>
</protein>
<evidence type="ECO:0000256" key="1">
    <source>
        <dbReference type="SAM" id="MobiDB-lite"/>
    </source>
</evidence>
<comment type="caution">
    <text evidence="4">The sequence shown here is derived from an EMBL/GenBank/DDBJ whole genome shotgun (WGS) entry which is preliminary data.</text>
</comment>
<proteinExistence type="predicted"/>
<feature type="region of interest" description="Disordered" evidence="1">
    <location>
        <begin position="297"/>
        <end position="336"/>
    </location>
</feature>
<dbReference type="AlphaFoldDB" id="A0AAW1KK60"/>
<organism evidence="4 5">
    <name type="scientific">Popillia japonica</name>
    <name type="common">Japanese beetle</name>
    <dbReference type="NCBI Taxonomy" id="7064"/>
    <lineage>
        <taxon>Eukaryota</taxon>
        <taxon>Metazoa</taxon>
        <taxon>Ecdysozoa</taxon>
        <taxon>Arthropoda</taxon>
        <taxon>Hexapoda</taxon>
        <taxon>Insecta</taxon>
        <taxon>Pterygota</taxon>
        <taxon>Neoptera</taxon>
        <taxon>Endopterygota</taxon>
        <taxon>Coleoptera</taxon>
        <taxon>Polyphaga</taxon>
        <taxon>Scarabaeiformia</taxon>
        <taxon>Scarabaeidae</taxon>
        <taxon>Rutelinae</taxon>
        <taxon>Popillia</taxon>
    </lineage>
</organism>
<feature type="region of interest" description="Disordered" evidence="1">
    <location>
        <begin position="114"/>
        <end position="259"/>
    </location>
</feature>
<keyword evidence="3" id="KW-0732">Signal</keyword>
<accession>A0AAW1KK60</accession>
<evidence type="ECO:0000313" key="5">
    <source>
        <dbReference type="Proteomes" id="UP001458880"/>
    </source>
</evidence>
<name>A0AAW1KK60_POPJA</name>
<gene>
    <name evidence="4" type="ORF">QE152_g22945</name>
</gene>
<feature type="compositionally biased region" description="Gly residues" evidence="1">
    <location>
        <begin position="313"/>
        <end position="330"/>
    </location>
</feature>
<evidence type="ECO:0000313" key="4">
    <source>
        <dbReference type="EMBL" id="KAK9718981.1"/>
    </source>
</evidence>
<evidence type="ECO:0000256" key="2">
    <source>
        <dbReference type="SAM" id="Phobius"/>
    </source>
</evidence>
<dbReference type="Proteomes" id="UP001458880">
    <property type="component" value="Unassembled WGS sequence"/>
</dbReference>
<feature type="signal peptide" evidence="3">
    <location>
        <begin position="1"/>
        <end position="18"/>
    </location>
</feature>
<keyword evidence="5" id="KW-1185">Reference proteome</keyword>
<feature type="chain" id="PRO_5043810955" evidence="3">
    <location>
        <begin position="19"/>
        <end position="472"/>
    </location>
</feature>
<feature type="transmembrane region" description="Helical" evidence="2">
    <location>
        <begin position="395"/>
        <end position="415"/>
    </location>
</feature>
<evidence type="ECO:0000256" key="3">
    <source>
        <dbReference type="SAM" id="SignalP"/>
    </source>
</evidence>
<keyword evidence="2" id="KW-1133">Transmembrane helix</keyword>
<dbReference type="EMBL" id="JASPKY010000224">
    <property type="protein sequence ID" value="KAK9718981.1"/>
    <property type="molecule type" value="Genomic_DNA"/>
</dbReference>
<sequence>MFVRRFSVYLTVLNVVFARNLPENETSIVTTYAKVANFGGTPSVNEARSSGMSLYTQSSHAKIISGQNLKSRLPYYSSKPSRLGQAPTEMFPVKGEVQERFNPRPYFDYLHVQPKRHQTSSGSSKPSPVYGTPFDSFPVFRGSDPSSSADAKPSEFSSGPSADSYSPMMNGNMNGNGGKESDTSMMFPMDSYQPTKDDDSKPVQNGNDYPGFPYAPPTNGGPEEQAMTPSKEAASESMSESDSEMAEKEPKENHDYSHYQDVGPMIVNTVRPPGPMEMHYHDHPPYYNRGNNGGMNGEMGNGNGNGADMSMDNGGGADNGGDMDSGGGGDMDMAKGYPQLPEYLDHPPKDHYPHFFYDHHPVYHEIATTTTTTTEAPQEERVNNNYSYYYLGRKLWYIPLYFSAYFIIYITVLILKSIARHKVSFWQDLHNLGSRREGRNLNLEEITNNVTSSIERAQAKYMIRLIYKTDIS</sequence>